<keyword evidence="1" id="KW-0805">Transcription regulation</keyword>
<dbReference type="Gene3D" id="1.10.10.10">
    <property type="entry name" value="Winged helix-like DNA-binding domain superfamily/Winged helix DNA-binding domain"/>
    <property type="match status" value="2"/>
</dbReference>
<accession>A0A2C9XRW3</accession>
<reference evidence="4 5" key="1">
    <citation type="submission" date="2017-05" db="EMBL/GenBank/DDBJ databases">
        <title>The Genome Sequence of Enterococcus sp. 10A9_DIV0425.</title>
        <authorList>
            <consortium name="The Broad Institute Genomics Platform"/>
            <consortium name="The Broad Institute Genomic Center for Infectious Diseases"/>
            <person name="Earl A."/>
            <person name="Manson A."/>
            <person name="Schwartman J."/>
            <person name="Gilmore M."/>
            <person name="Abouelleil A."/>
            <person name="Cao P."/>
            <person name="Chapman S."/>
            <person name="Cusick C."/>
            <person name="Shea T."/>
            <person name="Young S."/>
            <person name="Neafsey D."/>
            <person name="Nusbaum C."/>
            <person name="Birren B."/>
        </authorList>
    </citation>
    <scope>NUCLEOTIDE SEQUENCE [LARGE SCALE GENOMIC DNA]</scope>
    <source>
        <strain evidence="4 5">10A9_DIV0425</strain>
    </source>
</reference>
<feature type="domain" description="Mga helix-turn-helix" evidence="3">
    <location>
        <begin position="80"/>
        <end position="164"/>
    </location>
</feature>
<dbReference type="InterPro" id="IPR036388">
    <property type="entry name" value="WH-like_DNA-bd_sf"/>
</dbReference>
<name>A0A2C9XRW3_9ENTE</name>
<dbReference type="InterPro" id="IPR007737">
    <property type="entry name" value="Mga_HTH"/>
</dbReference>
<evidence type="ECO:0000313" key="5">
    <source>
        <dbReference type="Proteomes" id="UP000194933"/>
    </source>
</evidence>
<dbReference type="InterPro" id="IPR050661">
    <property type="entry name" value="BglG_antiterminators"/>
</dbReference>
<dbReference type="PANTHER" id="PTHR30185:SF18">
    <property type="entry name" value="TRANSCRIPTIONAL REGULATOR MTLR"/>
    <property type="match status" value="1"/>
</dbReference>
<dbReference type="STRING" id="1987383.A5844_000821"/>
<dbReference type="PANTHER" id="PTHR30185">
    <property type="entry name" value="CRYPTIC BETA-GLUCOSIDE BGL OPERON ANTITERMINATOR"/>
    <property type="match status" value="1"/>
</dbReference>
<dbReference type="EMBL" id="NGMO01000001">
    <property type="protein sequence ID" value="OTP12588.1"/>
    <property type="molecule type" value="Genomic_DNA"/>
</dbReference>
<dbReference type="Pfam" id="PF05043">
    <property type="entry name" value="Mga"/>
    <property type="match status" value="1"/>
</dbReference>
<keyword evidence="5" id="KW-1185">Reference proteome</keyword>
<dbReference type="Proteomes" id="UP000194933">
    <property type="component" value="Unassembled WGS sequence"/>
</dbReference>
<gene>
    <name evidence="4" type="ORF">A5844_000821</name>
</gene>
<evidence type="ECO:0000259" key="3">
    <source>
        <dbReference type="Pfam" id="PF05043"/>
    </source>
</evidence>
<dbReference type="Gene3D" id="3.40.50.2300">
    <property type="match status" value="1"/>
</dbReference>
<protein>
    <recommendedName>
        <fullName evidence="3">Mga helix-turn-helix domain-containing protein</fullName>
    </recommendedName>
</protein>
<proteinExistence type="predicted"/>
<comment type="caution">
    <text evidence="4">The sequence shown here is derived from an EMBL/GenBank/DDBJ whole genome shotgun (WGS) entry which is preliminary data.</text>
</comment>
<dbReference type="AlphaFoldDB" id="A0A2C9XRW3"/>
<keyword evidence="2" id="KW-0804">Transcription</keyword>
<evidence type="ECO:0000256" key="2">
    <source>
        <dbReference type="ARBA" id="ARBA00023163"/>
    </source>
</evidence>
<evidence type="ECO:0000256" key="1">
    <source>
        <dbReference type="ARBA" id="ARBA00023015"/>
    </source>
</evidence>
<sequence>MNQLFFKLHDNKQLHRQLNILYYLKRTGRITSISELIETVICTPPTLRSDVQVLNELLPSKIRIIHIPMIGYQLSFPETESLDTYVFDLVKETITYKLINQIFYGHIQSFETMCQTLHVSNSVLRKAIQHMNQVLKTYHLQLSTNPIDLVGEETDIRYFLFEFYVSFRKYIPSHSLSPFIQETYEELLSGFHQEHQPKLHINYFRSTLWMSILKERWLRHKTVTIKQATIEEIQSRKSFTGFSLHFMKHFKNKLGIAQLSRNELIWVYIVTLHCVSYIPEKWQADRSNLVYHYPEDQPVKALITQHLLKITTNEFISEETIDQISTYLANLRLLATLSNLFETHSLFIEQLKSEEFIRYHDAWRTWLTHPFWQSIYSMIHINEVATTLSLFQLVQATPTETKTIICSFQGDAGYEYFLTAQMQSLVPQQIQPIFLFNEPLTSGKAKQLSACLIICNYDLEAAFPCEVIQLSAIPTKEEWQHLQKYLVDLSWETSVLL</sequence>
<evidence type="ECO:0000313" key="4">
    <source>
        <dbReference type="EMBL" id="OTP12588.1"/>
    </source>
</evidence>
<dbReference type="RefSeq" id="WP_086284001.1">
    <property type="nucleotide sequence ID" value="NZ_NGMO01000001.1"/>
</dbReference>
<organism evidence="4 5">
    <name type="scientific">Candidatus Enterococcus wittei</name>
    <dbReference type="NCBI Taxonomy" id="1987383"/>
    <lineage>
        <taxon>Bacteria</taxon>
        <taxon>Bacillati</taxon>
        <taxon>Bacillota</taxon>
        <taxon>Bacilli</taxon>
        <taxon>Lactobacillales</taxon>
        <taxon>Enterococcaceae</taxon>
        <taxon>Enterococcus</taxon>
    </lineage>
</organism>